<dbReference type="CDD" id="cd24003">
    <property type="entry name" value="ASKHA_NBD_GDA1_CD39_NTPase"/>
    <property type="match status" value="1"/>
</dbReference>
<evidence type="ECO:0000313" key="4">
    <source>
        <dbReference type="EMBL" id="WAR18661.1"/>
    </source>
</evidence>
<feature type="signal peptide" evidence="3">
    <location>
        <begin position="1"/>
        <end position="22"/>
    </location>
</feature>
<evidence type="ECO:0000256" key="2">
    <source>
        <dbReference type="ARBA" id="ARBA00022801"/>
    </source>
</evidence>
<evidence type="ECO:0000256" key="1">
    <source>
        <dbReference type="ARBA" id="ARBA00009283"/>
    </source>
</evidence>
<evidence type="ECO:0000313" key="5">
    <source>
        <dbReference type="Proteomes" id="UP001164746"/>
    </source>
</evidence>
<dbReference type="Gene3D" id="3.30.420.40">
    <property type="match status" value="1"/>
</dbReference>
<name>A0ABY7FCF1_MYAAR</name>
<gene>
    <name evidence="4" type="ORF">MAR_000499</name>
</gene>
<protein>
    <submittedName>
        <fullName evidence="4">ENTP1-like protein</fullName>
    </submittedName>
</protein>
<dbReference type="PANTHER" id="PTHR11782:SF83">
    <property type="entry name" value="GUANOSINE-DIPHOSPHATASE"/>
    <property type="match status" value="1"/>
</dbReference>
<organism evidence="4 5">
    <name type="scientific">Mya arenaria</name>
    <name type="common">Soft-shell clam</name>
    <dbReference type="NCBI Taxonomy" id="6604"/>
    <lineage>
        <taxon>Eukaryota</taxon>
        <taxon>Metazoa</taxon>
        <taxon>Spiralia</taxon>
        <taxon>Lophotrochozoa</taxon>
        <taxon>Mollusca</taxon>
        <taxon>Bivalvia</taxon>
        <taxon>Autobranchia</taxon>
        <taxon>Heteroconchia</taxon>
        <taxon>Euheterodonta</taxon>
        <taxon>Imparidentia</taxon>
        <taxon>Neoheterodontei</taxon>
        <taxon>Myida</taxon>
        <taxon>Myoidea</taxon>
        <taxon>Myidae</taxon>
        <taxon>Mya</taxon>
    </lineage>
</organism>
<proteinExistence type="inferred from homology"/>
<dbReference type="PANTHER" id="PTHR11782">
    <property type="entry name" value="ADENOSINE/GUANOSINE DIPHOSPHATASE"/>
    <property type="match status" value="1"/>
</dbReference>
<dbReference type="Pfam" id="PF01150">
    <property type="entry name" value="GDA1_CD39"/>
    <property type="match status" value="1"/>
</dbReference>
<dbReference type="Gene3D" id="3.30.420.150">
    <property type="entry name" value="Exopolyphosphatase. Domain 2"/>
    <property type="match status" value="1"/>
</dbReference>
<sequence length="464" mass="50565">MHMLFLLCMSTYLAIDLTGAYAAGEEHDEFGIILDGGSSGTKLKIYKWTRTDADDSSGLPISELQLVEKLKFTPGISSKAFKLDEIPDYLGPILLTATSIVPAEKHATTPIYFMATAGLRVLPVNATEGLLEAVERNLQDKKCNPFLVAARGAARVISGEEEGVYAWMAANYLRGFFSTDSQAVEPVGVLEMGGGSTQIAFLPSHSLYAHMYPVRLGAVTYRLYAHSYLLYGQNYILQRVNDYLVAIADPAVDDVPNPCMLSGDNTTHTAFGDSVHIYGSANVTKCLEIIDIFLKSADDSWCNPKPCAIGAVYQPPVARTDFYAISAFSYAPRHLQAVDDHGLLDIPLLKENAIAYCEKPLSVVVSEGLPAAYASPYCMMGLYIPALLLDAYGLSPQRNRVFLHSYINHHEIDWTLGAMLQHIEVANEGDCEEFTSGGNCHHAAVSKCRFIALMTILVAVVLGS</sequence>
<evidence type="ECO:0000256" key="3">
    <source>
        <dbReference type="SAM" id="SignalP"/>
    </source>
</evidence>
<feature type="chain" id="PRO_5047469999" evidence="3">
    <location>
        <begin position="23"/>
        <end position="464"/>
    </location>
</feature>
<accession>A0ABY7FCF1</accession>
<comment type="similarity">
    <text evidence="1">Belongs to the GDA1/CD39 NTPase family.</text>
</comment>
<dbReference type="Proteomes" id="UP001164746">
    <property type="component" value="Chromosome 11"/>
</dbReference>
<keyword evidence="3" id="KW-0732">Signal</keyword>
<keyword evidence="2" id="KW-0378">Hydrolase</keyword>
<dbReference type="InterPro" id="IPR000407">
    <property type="entry name" value="GDA1_CD39_NTPase"/>
</dbReference>
<reference evidence="4" key="1">
    <citation type="submission" date="2022-11" db="EMBL/GenBank/DDBJ databases">
        <title>Centuries of genome instability and evolution in soft-shell clam transmissible cancer (bioRxiv).</title>
        <authorList>
            <person name="Hart S.F.M."/>
            <person name="Yonemitsu M.A."/>
            <person name="Giersch R.M."/>
            <person name="Beal B.F."/>
            <person name="Arriagada G."/>
            <person name="Davis B.W."/>
            <person name="Ostrander E.A."/>
            <person name="Goff S.P."/>
            <person name="Metzger M.J."/>
        </authorList>
    </citation>
    <scope>NUCLEOTIDE SEQUENCE</scope>
    <source>
        <strain evidence="4">MELC-2E11</strain>
        <tissue evidence="4">Siphon/mantle</tissue>
    </source>
</reference>
<dbReference type="EMBL" id="CP111022">
    <property type="protein sequence ID" value="WAR18661.1"/>
    <property type="molecule type" value="Genomic_DNA"/>
</dbReference>
<keyword evidence="5" id="KW-1185">Reference proteome</keyword>